<evidence type="ECO:0000313" key="4">
    <source>
        <dbReference type="WBParaSite" id="OFLC_0000754601-mRNA-1"/>
    </source>
</evidence>
<feature type="transmembrane region" description="Helical" evidence="1">
    <location>
        <begin position="20"/>
        <end position="43"/>
    </location>
</feature>
<evidence type="ECO:0000313" key="3">
    <source>
        <dbReference type="Proteomes" id="UP000267606"/>
    </source>
</evidence>
<proteinExistence type="predicted"/>
<reference evidence="4" key="1">
    <citation type="submission" date="2016-06" db="UniProtKB">
        <authorList>
            <consortium name="WormBaseParasite"/>
        </authorList>
    </citation>
    <scope>IDENTIFICATION</scope>
</reference>
<reference evidence="2 3" key="2">
    <citation type="submission" date="2018-11" db="EMBL/GenBank/DDBJ databases">
        <authorList>
            <consortium name="Pathogen Informatics"/>
        </authorList>
    </citation>
    <scope>NUCLEOTIDE SEQUENCE [LARGE SCALE GENOMIC DNA]</scope>
</reference>
<dbReference type="AlphaFoldDB" id="A0A183HJ85"/>
<dbReference type="Proteomes" id="UP000267606">
    <property type="component" value="Unassembled WGS sequence"/>
</dbReference>
<name>A0A183HJ85_9BILA</name>
<dbReference type="WBParaSite" id="OFLC_0000754601-mRNA-1">
    <property type="protein sequence ID" value="OFLC_0000754601-mRNA-1"/>
    <property type="gene ID" value="OFLC_0000754601"/>
</dbReference>
<keyword evidence="1" id="KW-0812">Transmembrane</keyword>
<accession>A0A183HJ85</accession>
<sequence length="144" mass="16039">EDLILFYDSRRIAHHVVPTTVLIAISGIAIIIAFGIVMASTLYRRRRKLCMSSKSYHQGKSSFFATETESRPWDSLSFNCSFTDFSTSKMQFQSLESLSDDSYINSLDEAISYKASIVYNKSLKNASPKSIANTAISELSVSGK</sequence>
<keyword evidence="1" id="KW-0472">Membrane</keyword>
<evidence type="ECO:0000313" key="2">
    <source>
        <dbReference type="EMBL" id="VDO51482.1"/>
    </source>
</evidence>
<dbReference type="EMBL" id="UZAJ01007954">
    <property type="protein sequence ID" value="VDO51482.1"/>
    <property type="molecule type" value="Genomic_DNA"/>
</dbReference>
<organism evidence="4">
    <name type="scientific">Onchocerca flexuosa</name>
    <dbReference type="NCBI Taxonomy" id="387005"/>
    <lineage>
        <taxon>Eukaryota</taxon>
        <taxon>Metazoa</taxon>
        <taxon>Ecdysozoa</taxon>
        <taxon>Nematoda</taxon>
        <taxon>Chromadorea</taxon>
        <taxon>Rhabditida</taxon>
        <taxon>Spirurina</taxon>
        <taxon>Spiruromorpha</taxon>
        <taxon>Filarioidea</taxon>
        <taxon>Onchocercidae</taxon>
        <taxon>Onchocerca</taxon>
    </lineage>
</organism>
<gene>
    <name evidence="2" type="ORF">OFLC_LOCUS7546</name>
</gene>
<keyword evidence="3" id="KW-1185">Reference proteome</keyword>
<evidence type="ECO:0000256" key="1">
    <source>
        <dbReference type="SAM" id="Phobius"/>
    </source>
</evidence>
<keyword evidence="1" id="KW-1133">Transmembrane helix</keyword>
<protein>
    <submittedName>
        <fullName evidence="4">Cadherin_C_2 domain-containing protein</fullName>
    </submittedName>
</protein>